<organism evidence="2">
    <name type="scientific">viral metagenome</name>
    <dbReference type="NCBI Taxonomy" id="1070528"/>
    <lineage>
        <taxon>unclassified sequences</taxon>
        <taxon>metagenomes</taxon>
        <taxon>organismal metagenomes</taxon>
    </lineage>
</organism>
<evidence type="ECO:0000313" key="2">
    <source>
        <dbReference type="EMBL" id="QHT95794.1"/>
    </source>
</evidence>
<accession>A0A6C0IRC0</accession>
<dbReference type="AlphaFoldDB" id="A0A6C0IRC0"/>
<feature type="transmembrane region" description="Helical" evidence="1">
    <location>
        <begin position="173"/>
        <end position="191"/>
    </location>
</feature>
<dbReference type="EMBL" id="MN740246">
    <property type="protein sequence ID" value="QHT95794.1"/>
    <property type="molecule type" value="Genomic_DNA"/>
</dbReference>
<keyword evidence="1" id="KW-0812">Transmembrane</keyword>
<name>A0A6C0IRC0_9ZZZZ</name>
<keyword evidence="1" id="KW-1133">Transmembrane helix</keyword>
<keyword evidence="1" id="KW-0472">Membrane</keyword>
<proteinExistence type="predicted"/>
<sequence length="200" mass="22642">MTDINTNTNITNITNIMDLPTDATSGGSIGGNISLMINEQPQQQMSQSNEISLDQTTISQIVNGLQQASMTGATQLPSRDLPMNTENIIKDAQIQPNYVPPPSSRDYINETDDDINNYYREERINSSLDNLYDEIQTPILLAVLYFIFQLPVVKRSAHQYLSFLCHSDGNYNINGLIFMCALFGFIYYTIFKSMKHFSKF</sequence>
<reference evidence="2" key="1">
    <citation type="journal article" date="2020" name="Nature">
        <title>Giant virus diversity and host interactions through global metagenomics.</title>
        <authorList>
            <person name="Schulz F."/>
            <person name="Roux S."/>
            <person name="Paez-Espino D."/>
            <person name="Jungbluth S."/>
            <person name="Walsh D.A."/>
            <person name="Denef V.J."/>
            <person name="McMahon K.D."/>
            <person name="Konstantinidis K.T."/>
            <person name="Eloe-Fadrosh E.A."/>
            <person name="Kyrpides N.C."/>
            <person name="Woyke T."/>
        </authorList>
    </citation>
    <scope>NUCLEOTIDE SEQUENCE</scope>
    <source>
        <strain evidence="2">GVMAG-M-3300024301-20</strain>
    </source>
</reference>
<protein>
    <submittedName>
        <fullName evidence="2">Uncharacterized protein</fullName>
    </submittedName>
</protein>
<evidence type="ECO:0000256" key="1">
    <source>
        <dbReference type="SAM" id="Phobius"/>
    </source>
</evidence>